<proteinExistence type="predicted"/>
<feature type="region of interest" description="Disordered" evidence="1">
    <location>
        <begin position="110"/>
        <end position="141"/>
    </location>
</feature>
<dbReference type="PANTHER" id="PTHR34662">
    <property type="entry name" value="OS04G0422700 PROTEIN"/>
    <property type="match status" value="1"/>
</dbReference>
<evidence type="ECO:0000313" key="4">
    <source>
        <dbReference type="Proteomes" id="UP001454036"/>
    </source>
</evidence>
<dbReference type="PANTHER" id="PTHR34662:SF3">
    <property type="entry name" value="OS04G0422700 PROTEIN"/>
    <property type="match status" value="1"/>
</dbReference>
<dbReference type="AlphaFoldDB" id="A0AAV3RPL1"/>
<dbReference type="InterPro" id="IPR008972">
    <property type="entry name" value="Cupredoxin"/>
</dbReference>
<sequence>MVTFIFFIFALLFPLSLSETIVVDGVSQWNKPIVQIGDSVIFQHKNHYNLYIFKNHGAFNSCNFTQATLLTKQNSTSYTWYPSRPGFFYFSFNNGTNMACVEGHKFAVKVSTTPPPETQPSQPPEQPHLPDAPPRSSGGGIVSSSPAYPWPFRPREGVGAPSLAPTSQMVPANSPMMGGEGGAFPFIDSNPAVPLPTGVVDSATFGPGPTSGVFQRQMVGYLALQGAFCCMVVLMLL</sequence>
<feature type="chain" id="PRO_5043752528" evidence="2">
    <location>
        <begin position="19"/>
        <end position="237"/>
    </location>
</feature>
<protein>
    <submittedName>
        <fullName evidence="3">Uncharacterized protein</fullName>
    </submittedName>
</protein>
<keyword evidence="4" id="KW-1185">Reference proteome</keyword>
<dbReference type="Gene3D" id="2.60.40.420">
    <property type="entry name" value="Cupredoxins - blue copper proteins"/>
    <property type="match status" value="1"/>
</dbReference>
<gene>
    <name evidence="3" type="ORF">LIER_30828</name>
</gene>
<evidence type="ECO:0000256" key="1">
    <source>
        <dbReference type="SAM" id="MobiDB-lite"/>
    </source>
</evidence>
<evidence type="ECO:0000256" key="2">
    <source>
        <dbReference type="SAM" id="SignalP"/>
    </source>
</evidence>
<name>A0AAV3RPL1_LITER</name>
<organism evidence="3 4">
    <name type="scientific">Lithospermum erythrorhizon</name>
    <name type="common">Purple gromwell</name>
    <name type="synonym">Lithospermum officinale var. erythrorhizon</name>
    <dbReference type="NCBI Taxonomy" id="34254"/>
    <lineage>
        <taxon>Eukaryota</taxon>
        <taxon>Viridiplantae</taxon>
        <taxon>Streptophyta</taxon>
        <taxon>Embryophyta</taxon>
        <taxon>Tracheophyta</taxon>
        <taxon>Spermatophyta</taxon>
        <taxon>Magnoliopsida</taxon>
        <taxon>eudicotyledons</taxon>
        <taxon>Gunneridae</taxon>
        <taxon>Pentapetalae</taxon>
        <taxon>asterids</taxon>
        <taxon>lamiids</taxon>
        <taxon>Boraginales</taxon>
        <taxon>Boraginaceae</taxon>
        <taxon>Boraginoideae</taxon>
        <taxon>Lithospermeae</taxon>
        <taxon>Lithospermum</taxon>
    </lineage>
</organism>
<dbReference type="EMBL" id="BAABME010011213">
    <property type="protein sequence ID" value="GAA0183414.1"/>
    <property type="molecule type" value="Genomic_DNA"/>
</dbReference>
<evidence type="ECO:0000313" key="3">
    <source>
        <dbReference type="EMBL" id="GAA0183414.1"/>
    </source>
</evidence>
<feature type="signal peptide" evidence="2">
    <location>
        <begin position="1"/>
        <end position="18"/>
    </location>
</feature>
<reference evidence="3 4" key="1">
    <citation type="submission" date="2024-01" db="EMBL/GenBank/DDBJ databases">
        <title>The complete chloroplast genome sequence of Lithospermum erythrorhizon: insights into the phylogenetic relationship among Boraginaceae species and the maternal lineages of purple gromwells.</title>
        <authorList>
            <person name="Okada T."/>
            <person name="Watanabe K."/>
        </authorList>
    </citation>
    <scope>NUCLEOTIDE SEQUENCE [LARGE SCALE GENOMIC DNA]</scope>
</reference>
<accession>A0AAV3RPL1</accession>
<keyword evidence="2" id="KW-0732">Signal</keyword>
<feature type="compositionally biased region" description="Pro residues" evidence="1">
    <location>
        <begin position="113"/>
        <end position="133"/>
    </location>
</feature>
<comment type="caution">
    <text evidence="3">The sequence shown here is derived from an EMBL/GenBank/DDBJ whole genome shotgun (WGS) entry which is preliminary data.</text>
</comment>
<dbReference type="SUPFAM" id="SSF49503">
    <property type="entry name" value="Cupredoxins"/>
    <property type="match status" value="1"/>
</dbReference>
<dbReference type="Proteomes" id="UP001454036">
    <property type="component" value="Unassembled WGS sequence"/>
</dbReference>